<sequence>MSHMELGIPDGEYELELSDVLQNQLGVSQDHNNGSSGPVRPIQRVNDEILSIRYGFRPDSIDDTQPAELTRDEKPSFQLKSQSTEHDQGIVFEGTSIQPKDLECILVFNPNSKSFELQKLDLQLRTNSIIKNRTLSNNNLKKPTKDQSPQPSETKSLSPSTTSSTALRKRPAKEPSIFQPKPRAKTPLSKPPVSGKSSTSKTSSETQPTGKSSDEDEVPLSKLTASKRSTVSKQSPKVNPSIKKPSSDSSTSPQKSTQNSSKISQKRTSPTPSVSPEKKSKPNVTKKSSTNSKLTEKKTISKSEPSTIHDTQNKAPTSRNTTPQPRSNSNNNTLKPLPNQVSSKKPPSTISTPTIQQESPSDDDEFGSLVDELEEELLSDDNFITIEDGSKDTSLSTSGDKTYDFGVKNGNGPINFRHLAGMSSKDEDDLSSSSEEE</sequence>
<proteinExistence type="inferred from homology"/>
<evidence type="ECO:0000256" key="6">
    <source>
        <dbReference type="ARBA" id="ARBA00023163"/>
    </source>
</evidence>
<dbReference type="Pfam" id="PF09816">
    <property type="entry name" value="EAF"/>
    <property type="match status" value="1"/>
</dbReference>
<evidence type="ECO:0000256" key="5">
    <source>
        <dbReference type="ARBA" id="ARBA00023159"/>
    </source>
</evidence>
<feature type="compositionally biased region" description="Polar residues" evidence="8">
    <location>
        <begin position="257"/>
        <end position="274"/>
    </location>
</feature>
<dbReference type="PANTHER" id="PTHR15970:SF2">
    <property type="entry name" value="ELL-ASSOCIATED FACTOR EAF"/>
    <property type="match status" value="1"/>
</dbReference>
<keyword evidence="6" id="KW-0804">Transcription</keyword>
<comment type="subcellular location">
    <subcellularLocation>
        <location evidence="1">Nucleus</location>
    </subcellularLocation>
</comment>
<dbReference type="PANTHER" id="PTHR15970">
    <property type="entry name" value="ELL-ASSOCIATED FACTOR EAF"/>
    <property type="match status" value="1"/>
</dbReference>
<evidence type="ECO:0000313" key="10">
    <source>
        <dbReference type="EMBL" id="ODQ58614.1"/>
    </source>
</evidence>
<feature type="region of interest" description="Disordered" evidence="8">
    <location>
        <begin position="416"/>
        <end position="437"/>
    </location>
</feature>
<dbReference type="InterPro" id="IPR027093">
    <property type="entry name" value="EAF_fam"/>
</dbReference>
<dbReference type="GO" id="GO:0003711">
    <property type="term" value="F:transcription elongation factor activity"/>
    <property type="evidence" value="ECO:0007669"/>
    <property type="project" value="TreeGrafter"/>
</dbReference>
<dbReference type="InterPro" id="IPR019194">
    <property type="entry name" value="Tscrpt_elong_fac_Eaf_N"/>
</dbReference>
<feature type="compositionally biased region" description="Polar residues" evidence="8">
    <location>
        <begin position="282"/>
        <end position="293"/>
    </location>
</feature>
<feature type="compositionally biased region" description="Polar residues" evidence="8">
    <location>
        <begin position="302"/>
        <end position="334"/>
    </location>
</feature>
<evidence type="ECO:0000256" key="7">
    <source>
        <dbReference type="ARBA" id="ARBA00023242"/>
    </source>
</evidence>
<feature type="region of interest" description="Disordered" evidence="8">
    <location>
        <begin position="60"/>
        <end position="87"/>
    </location>
</feature>
<dbReference type="OrthoDB" id="3981290at2759"/>
<dbReference type="GO" id="GO:0006368">
    <property type="term" value="P:transcription elongation by RNA polymerase II"/>
    <property type="evidence" value="ECO:0007669"/>
    <property type="project" value="InterPro"/>
</dbReference>
<name>A0A1E3P021_WICAA</name>
<dbReference type="GeneID" id="30201402"/>
<evidence type="ECO:0000256" key="1">
    <source>
        <dbReference type="ARBA" id="ARBA00004123"/>
    </source>
</evidence>
<protein>
    <recommendedName>
        <fullName evidence="9">Transcription elongation factor Eaf N-terminal domain-containing protein</fullName>
    </recommendedName>
</protein>
<evidence type="ECO:0000259" key="9">
    <source>
        <dbReference type="Pfam" id="PF09816"/>
    </source>
</evidence>
<feature type="region of interest" description="Disordered" evidence="8">
    <location>
        <begin position="134"/>
        <end position="399"/>
    </location>
</feature>
<feature type="compositionally biased region" description="Low complexity" evidence="8">
    <location>
        <begin position="152"/>
        <end position="165"/>
    </location>
</feature>
<feature type="compositionally biased region" description="Polar residues" evidence="8">
    <location>
        <begin position="223"/>
        <end position="238"/>
    </location>
</feature>
<dbReference type="EMBL" id="KV454211">
    <property type="protein sequence ID" value="ODQ58614.1"/>
    <property type="molecule type" value="Genomic_DNA"/>
</dbReference>
<dbReference type="AlphaFoldDB" id="A0A1E3P021"/>
<keyword evidence="7" id="KW-0539">Nucleus</keyword>
<evidence type="ECO:0000313" key="11">
    <source>
        <dbReference type="Proteomes" id="UP000094112"/>
    </source>
</evidence>
<evidence type="ECO:0000256" key="3">
    <source>
        <dbReference type="ARBA" id="ARBA00022553"/>
    </source>
</evidence>
<feature type="compositionally biased region" description="Polar residues" evidence="8">
    <location>
        <begin position="134"/>
        <end position="151"/>
    </location>
</feature>
<dbReference type="Proteomes" id="UP000094112">
    <property type="component" value="Unassembled WGS sequence"/>
</dbReference>
<feature type="domain" description="Transcription elongation factor Eaf N-terminal" evidence="9">
    <location>
        <begin position="13"/>
        <end position="127"/>
    </location>
</feature>
<feature type="compositionally biased region" description="Low complexity" evidence="8">
    <location>
        <begin position="240"/>
        <end position="256"/>
    </location>
</feature>
<evidence type="ECO:0000256" key="4">
    <source>
        <dbReference type="ARBA" id="ARBA00023015"/>
    </source>
</evidence>
<comment type="similarity">
    <text evidence="2">Belongs to the EAF family.</text>
</comment>
<keyword evidence="5" id="KW-0010">Activator</keyword>
<feature type="compositionally biased region" description="Acidic residues" evidence="8">
    <location>
        <begin position="426"/>
        <end position="437"/>
    </location>
</feature>
<dbReference type="RefSeq" id="XP_019037821.1">
    <property type="nucleotide sequence ID" value="XM_019184156.1"/>
</dbReference>
<feature type="compositionally biased region" description="Low complexity" evidence="8">
    <location>
        <begin position="342"/>
        <end position="355"/>
    </location>
</feature>
<keyword evidence="4" id="KW-0805">Transcription regulation</keyword>
<keyword evidence="3" id="KW-0597">Phosphoprotein</keyword>
<dbReference type="GO" id="GO:0032783">
    <property type="term" value="C:super elongation complex"/>
    <property type="evidence" value="ECO:0007669"/>
    <property type="project" value="InterPro"/>
</dbReference>
<gene>
    <name evidence="10" type="ORF">WICANDRAFT_69039</name>
</gene>
<evidence type="ECO:0000256" key="8">
    <source>
        <dbReference type="SAM" id="MobiDB-lite"/>
    </source>
</evidence>
<organism evidence="10 11">
    <name type="scientific">Wickerhamomyces anomalus (strain ATCC 58044 / CBS 1984 / NCYC 433 / NRRL Y-366-8)</name>
    <name type="common">Yeast</name>
    <name type="synonym">Hansenula anomala</name>
    <dbReference type="NCBI Taxonomy" id="683960"/>
    <lineage>
        <taxon>Eukaryota</taxon>
        <taxon>Fungi</taxon>
        <taxon>Dikarya</taxon>
        <taxon>Ascomycota</taxon>
        <taxon>Saccharomycotina</taxon>
        <taxon>Saccharomycetes</taxon>
        <taxon>Phaffomycetales</taxon>
        <taxon>Wickerhamomycetaceae</taxon>
        <taxon>Wickerhamomyces</taxon>
    </lineage>
</organism>
<keyword evidence="11" id="KW-1185">Reference proteome</keyword>
<feature type="compositionally biased region" description="Acidic residues" evidence="8">
    <location>
        <begin position="360"/>
        <end position="379"/>
    </location>
</feature>
<feature type="compositionally biased region" description="Low complexity" evidence="8">
    <location>
        <begin position="191"/>
        <end position="209"/>
    </location>
</feature>
<evidence type="ECO:0000256" key="2">
    <source>
        <dbReference type="ARBA" id="ARBA00007798"/>
    </source>
</evidence>
<accession>A0A1E3P021</accession>
<reference evidence="10 11" key="1">
    <citation type="journal article" date="2016" name="Proc. Natl. Acad. Sci. U.S.A.">
        <title>Comparative genomics of biotechnologically important yeasts.</title>
        <authorList>
            <person name="Riley R."/>
            <person name="Haridas S."/>
            <person name="Wolfe K.H."/>
            <person name="Lopes M.R."/>
            <person name="Hittinger C.T."/>
            <person name="Goeker M."/>
            <person name="Salamov A.A."/>
            <person name="Wisecaver J.H."/>
            <person name="Long T.M."/>
            <person name="Calvey C.H."/>
            <person name="Aerts A.L."/>
            <person name="Barry K.W."/>
            <person name="Choi C."/>
            <person name="Clum A."/>
            <person name="Coughlan A.Y."/>
            <person name="Deshpande S."/>
            <person name="Douglass A.P."/>
            <person name="Hanson S.J."/>
            <person name="Klenk H.-P."/>
            <person name="LaButti K.M."/>
            <person name="Lapidus A."/>
            <person name="Lindquist E.A."/>
            <person name="Lipzen A.M."/>
            <person name="Meier-Kolthoff J.P."/>
            <person name="Ohm R.A."/>
            <person name="Otillar R.P."/>
            <person name="Pangilinan J.L."/>
            <person name="Peng Y."/>
            <person name="Rokas A."/>
            <person name="Rosa C.A."/>
            <person name="Scheuner C."/>
            <person name="Sibirny A.A."/>
            <person name="Slot J.C."/>
            <person name="Stielow J.B."/>
            <person name="Sun H."/>
            <person name="Kurtzman C.P."/>
            <person name="Blackwell M."/>
            <person name="Grigoriev I.V."/>
            <person name="Jeffries T.W."/>
        </authorList>
    </citation>
    <scope>NUCLEOTIDE SEQUENCE [LARGE SCALE GENOMIC DNA]</scope>
    <source>
        <strain evidence="11">ATCC 58044 / CBS 1984 / NCYC 433 / NRRL Y-366-8</strain>
    </source>
</reference>